<feature type="region of interest" description="Disordered" evidence="1">
    <location>
        <begin position="1"/>
        <end position="22"/>
    </location>
</feature>
<dbReference type="PANTHER" id="PTHR33775:SF2">
    <property type="entry name" value="CARDIAC-ENRICHED FHL2-INTERACTING PROTEIN"/>
    <property type="match status" value="1"/>
</dbReference>
<gene>
    <name evidence="3" type="primary">Cefip</name>
    <name evidence="3" type="ORF">DAPCHR_R13635</name>
</gene>
<feature type="compositionally biased region" description="Polar residues" evidence="1">
    <location>
        <begin position="1240"/>
        <end position="1250"/>
    </location>
</feature>
<feature type="region of interest" description="Disordered" evidence="1">
    <location>
        <begin position="366"/>
        <end position="411"/>
    </location>
</feature>
<evidence type="ECO:0000313" key="3">
    <source>
        <dbReference type="EMBL" id="NWV54235.1"/>
    </source>
</evidence>
<organism evidence="3 4">
    <name type="scientific">Daphoenositta chrysoptera</name>
    <name type="common">varied sittella</name>
    <dbReference type="NCBI Taxonomy" id="254528"/>
    <lineage>
        <taxon>Eukaryota</taxon>
        <taxon>Metazoa</taxon>
        <taxon>Chordata</taxon>
        <taxon>Craniata</taxon>
        <taxon>Vertebrata</taxon>
        <taxon>Euteleostomi</taxon>
        <taxon>Archelosauria</taxon>
        <taxon>Archosauria</taxon>
        <taxon>Dinosauria</taxon>
        <taxon>Saurischia</taxon>
        <taxon>Theropoda</taxon>
        <taxon>Coelurosauria</taxon>
        <taxon>Aves</taxon>
        <taxon>Neognathae</taxon>
        <taxon>Neoaves</taxon>
        <taxon>Telluraves</taxon>
        <taxon>Australaves</taxon>
        <taxon>Passeriformes</taxon>
        <taxon>Corvoidea</taxon>
        <taxon>Pachycephalidae</taxon>
        <taxon>Daphoenositta</taxon>
    </lineage>
</organism>
<feature type="compositionally biased region" description="Basic and acidic residues" evidence="1">
    <location>
        <begin position="375"/>
        <end position="399"/>
    </location>
</feature>
<feature type="region of interest" description="Disordered" evidence="1">
    <location>
        <begin position="746"/>
        <end position="848"/>
    </location>
</feature>
<feature type="region of interest" description="Disordered" evidence="1">
    <location>
        <begin position="452"/>
        <end position="471"/>
    </location>
</feature>
<comment type="caution">
    <text evidence="3">The sequence shown here is derived from an EMBL/GenBank/DDBJ whole genome shotgun (WGS) entry which is preliminary data.</text>
</comment>
<feature type="compositionally biased region" description="Low complexity" evidence="1">
    <location>
        <begin position="713"/>
        <end position="727"/>
    </location>
</feature>
<feature type="non-terminal residue" evidence="3">
    <location>
        <position position="1429"/>
    </location>
</feature>
<dbReference type="Proteomes" id="UP000557315">
    <property type="component" value="Unassembled WGS sequence"/>
</dbReference>
<feature type="compositionally biased region" description="Basic and acidic residues" evidence="1">
    <location>
        <begin position="802"/>
        <end position="816"/>
    </location>
</feature>
<keyword evidence="4" id="KW-1185">Reference proteome</keyword>
<protein>
    <submittedName>
        <fullName evidence="3">CEFIP protein</fullName>
    </submittedName>
</protein>
<feature type="compositionally biased region" description="Low complexity" evidence="1">
    <location>
        <begin position="839"/>
        <end position="848"/>
    </location>
</feature>
<reference evidence="3 4" key="1">
    <citation type="submission" date="2019-09" db="EMBL/GenBank/DDBJ databases">
        <title>Bird 10,000 Genomes (B10K) Project - Family phase.</title>
        <authorList>
            <person name="Zhang G."/>
        </authorList>
    </citation>
    <scope>NUCLEOTIDE SEQUENCE [LARGE SCALE GENOMIC DNA]</scope>
    <source>
        <strain evidence="3">B10K-DU-029-47</strain>
        <tissue evidence="3">Heart</tissue>
    </source>
</reference>
<feature type="region of interest" description="Disordered" evidence="1">
    <location>
        <begin position="689"/>
        <end position="734"/>
    </location>
</feature>
<feature type="compositionally biased region" description="Basic and acidic residues" evidence="1">
    <location>
        <begin position="926"/>
        <end position="935"/>
    </location>
</feature>
<accession>A0A7K6FT69</accession>
<dbReference type="GO" id="GO:0030018">
    <property type="term" value="C:Z disc"/>
    <property type="evidence" value="ECO:0007669"/>
    <property type="project" value="TreeGrafter"/>
</dbReference>
<dbReference type="InterPro" id="IPR052303">
    <property type="entry name" value="CEFIP"/>
</dbReference>
<evidence type="ECO:0000259" key="2">
    <source>
        <dbReference type="Pfam" id="PF15232"/>
    </source>
</evidence>
<dbReference type="Pfam" id="PF15232">
    <property type="entry name" value="DUF4585"/>
    <property type="match status" value="1"/>
</dbReference>
<dbReference type="PANTHER" id="PTHR33775">
    <property type="entry name" value="CARDIAC-ENRICHED FHL2-INTERACTING PROTEIN-RELATED"/>
    <property type="match status" value="1"/>
</dbReference>
<feature type="region of interest" description="Disordered" evidence="1">
    <location>
        <begin position="201"/>
        <end position="220"/>
    </location>
</feature>
<feature type="compositionally biased region" description="Basic and acidic residues" evidence="1">
    <location>
        <begin position="760"/>
        <end position="770"/>
    </location>
</feature>
<feature type="region of interest" description="Disordered" evidence="1">
    <location>
        <begin position="1157"/>
        <end position="1271"/>
    </location>
</feature>
<name>A0A7K6FT69_9CORV</name>
<proteinExistence type="predicted"/>
<dbReference type="InterPro" id="IPR027838">
    <property type="entry name" value="DUF4585"/>
</dbReference>
<dbReference type="GO" id="GO:0070886">
    <property type="term" value="P:positive regulation of calcineurin-NFAT signaling cascade"/>
    <property type="evidence" value="ECO:0007669"/>
    <property type="project" value="TreeGrafter"/>
</dbReference>
<sequence>TMQGNKKHTEAHSDSSSIGSLLDDTDREVSSLTDRAFKSLCVAELEDPYNEPELSISPDFALQLSAKIHSGTLNHDIKKSNVCDKLTARNNEHTIWASTFQQLPKCTPEEKKIAKNNTFAMGGKLNLPVPSPRNNKHVSKVSSLIKTFDKTADRGSGSSLIANKQPIKNSFQKYKINHGNNIASCDDTDILSIHKELSEFSEASQSKQEPQRRPNKVDLSCGDSDGYYPVLIEMSKVAKLNFSHSSKKALKNRNLKVNEPAKKGNFLHSENSAFESWNVHHKKLTEKEEFVDTKMKKEGLAYLEESPFDKGSYTHEHKLSPATTAVAKKKEKDFQMKPTPPEAAFPLPAVPQGPLPSETKFPAAFPPTPPPRNHVHQERAAGKRQAAKEKFTDSHRTSLSEKATGADPGMDVTPLAKQANSPGSISPSFNITDLLTPVIPPKQEVDTVEGELIPLTPPPTESTASRDHEESTLDDYRSWDSYRLTASSLLFNLKDVRKRVKSMYTPSPLLRALEEKNKTRENMQESTKMNASLSTLHDKSEKNITEKDELSDIAFVLSSSVNEKDSKTDLTGHFTDNCMTLSSPQTTEDLPFYQTEDSLQQDNSKHQDLVKNTRDDENFLLFRHESNEPNLGKHLQYPAQRPFSRHNVDTTAGQSLQNHSVQGEEHERQAAIQNENFAFKTLLNQLSPEEDVPYSGSQTSTVVPGHEARGKRSTSSSEQSFVSTVEQPLQEEPFLPVPLMQQTCLQESQRTDSEMGSGSKKRDSERGKEVGEDELQYRACISPSTGAAEKREGSVTGSEQRSLVKEKLGREKRKEANSTNSASDSIGDMSIPRSGEPQTPSSSSSTKPSLFMIKDNTFRSPQVIRAVKLPLLRSFSLDDTVSSSYKEMEHKFMSPAVYKQHRNMLHAQEVGWWASRHRGQQNVRDGATDREKEASEPGSASVTLDPSLLEDTESFLFGKLTEEDEKACALVNKLGKMNEENVCRSKKKSTKARHSLTQPIIDLENDEAQNNPSYPAGRKANYFKNHHLSNRKGGSCAKKIITRETISPVTGSILEDHTCSSVANDTLEDILHTEGAPVLLENLPCSAVTSPRSGSTMHSLAASSLSDKPTISSLRDIEDVTNPALLNMALERRAYMPAEEITDTAQRNLLSDVAGEAGRLDPRGLGARPAGKPPTVPPKTEKALRRAKKLANRRKKVQEQQKDHHSEHTDAVGRKPTHSGETIVSASPIGYSPLHPRLHSTFTPTETSTGKAGLAPAASPSSSSTQRKLLQDPDSGQYYVVDLPAEVNLKTFYDPETGKYVQVSVPSLEQNLHQSTSSDIKNSPYASYPRVLPLPASSVAVLKSPSQLSEPAWSVPAGPEPAELPEDGQQDYRYTESVDTQPYTEPASYSYHQDAGETQVHLGKDVSPTQNTGIVTLTNLDDFAAEGVS</sequence>
<feature type="compositionally biased region" description="Basic and acidic residues" evidence="1">
    <location>
        <begin position="1197"/>
        <end position="1213"/>
    </location>
</feature>
<feature type="domain" description="DUF4585" evidence="2">
    <location>
        <begin position="1263"/>
        <end position="1333"/>
    </location>
</feature>
<feature type="non-terminal residue" evidence="3">
    <location>
        <position position="1"/>
    </location>
</feature>
<feature type="compositionally biased region" description="Low complexity" evidence="1">
    <location>
        <begin position="1255"/>
        <end position="1264"/>
    </location>
</feature>
<evidence type="ECO:0000313" key="4">
    <source>
        <dbReference type="Proteomes" id="UP000557315"/>
    </source>
</evidence>
<feature type="region of interest" description="Disordered" evidence="1">
    <location>
        <begin position="920"/>
        <end position="944"/>
    </location>
</feature>
<feature type="compositionally biased region" description="Basic residues" evidence="1">
    <location>
        <begin position="1185"/>
        <end position="1196"/>
    </location>
</feature>
<evidence type="ECO:0000256" key="1">
    <source>
        <dbReference type="SAM" id="MobiDB-lite"/>
    </source>
</evidence>
<dbReference type="EMBL" id="VZRO01005940">
    <property type="protein sequence ID" value="NWV54235.1"/>
    <property type="molecule type" value="Genomic_DNA"/>
</dbReference>